<dbReference type="InterPro" id="IPR002048">
    <property type="entry name" value="EF_hand_dom"/>
</dbReference>
<dbReference type="PROSITE" id="PS50222">
    <property type="entry name" value="EF_HAND_2"/>
    <property type="match status" value="1"/>
</dbReference>
<evidence type="ECO:0000313" key="4">
    <source>
        <dbReference type="Proteomes" id="UP000186817"/>
    </source>
</evidence>
<evidence type="ECO:0000259" key="2">
    <source>
        <dbReference type="PROSITE" id="PS50222"/>
    </source>
</evidence>
<dbReference type="EMBL" id="LSRX01000517">
    <property type="protein sequence ID" value="OLP95090.1"/>
    <property type="molecule type" value="Genomic_DNA"/>
</dbReference>
<keyword evidence="4" id="KW-1185">Reference proteome</keyword>
<feature type="domain" description="EF-hand" evidence="2">
    <location>
        <begin position="27"/>
        <end position="62"/>
    </location>
</feature>
<comment type="caution">
    <text evidence="3">The sequence shown here is derived from an EMBL/GenBank/DDBJ whole genome shotgun (WGS) entry which is preliminary data.</text>
</comment>
<dbReference type="InterPro" id="IPR011992">
    <property type="entry name" value="EF-hand-dom_pair"/>
</dbReference>
<dbReference type="SUPFAM" id="SSF47473">
    <property type="entry name" value="EF-hand"/>
    <property type="match status" value="1"/>
</dbReference>
<sequence>MNLLVAVLVEVVGVLATAEQEMVNNKYEMDQMQMALKELDENGDEFITLEEFGKLMDKRNALLAMRELGVDILAIVEAPELIFGQTKVRDINQLAKRMIAELRGTVGQLNSKIKEKTGSKDKVNLKNFRVEGEVRDDRDCPLMMVRQRKAELCLSSELEDLGCALAPPIEELDI</sequence>
<proteinExistence type="predicted"/>
<feature type="chain" id="PRO_5012977454" description="EF-hand domain-containing protein" evidence="1">
    <location>
        <begin position="19"/>
        <end position="174"/>
    </location>
</feature>
<dbReference type="Gene3D" id="1.10.238.10">
    <property type="entry name" value="EF-hand"/>
    <property type="match status" value="1"/>
</dbReference>
<evidence type="ECO:0000256" key="1">
    <source>
        <dbReference type="SAM" id="SignalP"/>
    </source>
</evidence>
<dbReference type="AlphaFoldDB" id="A0A1Q9DIW2"/>
<keyword evidence="1" id="KW-0732">Signal</keyword>
<feature type="signal peptide" evidence="1">
    <location>
        <begin position="1"/>
        <end position="18"/>
    </location>
</feature>
<accession>A0A1Q9DIW2</accession>
<reference evidence="3 4" key="1">
    <citation type="submission" date="2016-02" db="EMBL/GenBank/DDBJ databases">
        <title>Genome analysis of coral dinoflagellate symbionts highlights evolutionary adaptations to a symbiotic lifestyle.</title>
        <authorList>
            <person name="Aranda M."/>
            <person name="Li Y."/>
            <person name="Liew Y.J."/>
            <person name="Baumgarten S."/>
            <person name="Simakov O."/>
            <person name="Wilson M."/>
            <person name="Piel J."/>
            <person name="Ashoor H."/>
            <person name="Bougouffa S."/>
            <person name="Bajic V.B."/>
            <person name="Ryu T."/>
            <person name="Ravasi T."/>
            <person name="Bayer T."/>
            <person name="Micklem G."/>
            <person name="Kim H."/>
            <person name="Bhak J."/>
            <person name="Lajeunesse T.C."/>
            <person name="Voolstra C.R."/>
        </authorList>
    </citation>
    <scope>NUCLEOTIDE SEQUENCE [LARGE SCALE GENOMIC DNA]</scope>
    <source>
        <strain evidence="3 4">CCMP2467</strain>
    </source>
</reference>
<dbReference type="GO" id="GO:0005509">
    <property type="term" value="F:calcium ion binding"/>
    <property type="evidence" value="ECO:0007669"/>
    <property type="project" value="InterPro"/>
</dbReference>
<dbReference type="Proteomes" id="UP000186817">
    <property type="component" value="Unassembled WGS sequence"/>
</dbReference>
<evidence type="ECO:0000313" key="3">
    <source>
        <dbReference type="EMBL" id="OLP95090.1"/>
    </source>
</evidence>
<gene>
    <name evidence="3" type="ORF">AK812_SmicGene22832</name>
</gene>
<protein>
    <recommendedName>
        <fullName evidence="2">EF-hand domain-containing protein</fullName>
    </recommendedName>
</protein>
<name>A0A1Q9DIW2_SYMMI</name>
<organism evidence="3 4">
    <name type="scientific">Symbiodinium microadriaticum</name>
    <name type="common">Dinoflagellate</name>
    <name type="synonym">Zooxanthella microadriatica</name>
    <dbReference type="NCBI Taxonomy" id="2951"/>
    <lineage>
        <taxon>Eukaryota</taxon>
        <taxon>Sar</taxon>
        <taxon>Alveolata</taxon>
        <taxon>Dinophyceae</taxon>
        <taxon>Suessiales</taxon>
        <taxon>Symbiodiniaceae</taxon>
        <taxon>Symbiodinium</taxon>
    </lineage>
</organism>